<dbReference type="FunFam" id="1.10.10.60:FF:000010">
    <property type="entry name" value="Transcriptional activator Myb isoform A"/>
    <property type="match status" value="1"/>
</dbReference>
<dbReference type="SUPFAM" id="SSF46689">
    <property type="entry name" value="Homeodomain-like"/>
    <property type="match status" value="2"/>
</dbReference>
<dbReference type="Pfam" id="PF13921">
    <property type="entry name" value="Myb_DNA-bind_6"/>
    <property type="match status" value="1"/>
</dbReference>
<dbReference type="SMART" id="SM00717">
    <property type="entry name" value="SANT"/>
    <property type="match status" value="3"/>
</dbReference>
<feature type="region of interest" description="Disordered" evidence="7">
    <location>
        <begin position="1"/>
        <end position="28"/>
    </location>
</feature>
<dbReference type="PANTHER" id="PTHR45614:SF25">
    <property type="entry name" value="MYB PROTEIN"/>
    <property type="match status" value="1"/>
</dbReference>
<feature type="compositionally biased region" description="Basic and acidic residues" evidence="7">
    <location>
        <begin position="1"/>
        <end position="16"/>
    </location>
</feature>
<feature type="domain" description="Myb-like" evidence="8">
    <location>
        <begin position="85"/>
        <end position="136"/>
    </location>
</feature>
<dbReference type="AlphaFoldDB" id="A0A6M2DRA9"/>
<evidence type="ECO:0000313" key="10">
    <source>
        <dbReference type="EMBL" id="NOV48909.1"/>
    </source>
</evidence>
<proteinExistence type="predicted"/>
<dbReference type="PROSITE" id="PS50090">
    <property type="entry name" value="MYB_LIKE"/>
    <property type="match status" value="3"/>
</dbReference>
<organism evidence="10">
    <name type="scientific">Xenopsylla cheopis</name>
    <name type="common">Oriental rat flea</name>
    <name type="synonym">Pulex cheopis</name>
    <dbReference type="NCBI Taxonomy" id="163159"/>
    <lineage>
        <taxon>Eukaryota</taxon>
        <taxon>Metazoa</taxon>
        <taxon>Ecdysozoa</taxon>
        <taxon>Arthropoda</taxon>
        <taxon>Hexapoda</taxon>
        <taxon>Insecta</taxon>
        <taxon>Pterygota</taxon>
        <taxon>Neoptera</taxon>
        <taxon>Endopterygota</taxon>
        <taxon>Siphonaptera</taxon>
        <taxon>Pulicidae</taxon>
        <taxon>Xenopsyllinae</taxon>
        <taxon>Xenopsylla</taxon>
    </lineage>
</organism>
<sequence>MITMRRSDDFRSRGTYESDSSGDVTEDESVGVNRKYINKGRWAKEEDARLKRLVEEQGEKWDVIARHFRDRSDVQCQQRWTKVVNPELVKGPWTKEEDEKVVELVERHGPKKWTLIARHLKGRIGKQCRERWHNHLNPNIKKTAWTEAEDRIIYDAHRQWGNQWAKIAKLLPGRTDNAIKNHWNSTMRRKYENEERAHERRLKTRATLGTFSGRLVGVVSTGRSHHLDPLFKRDHGPSPSFLQSRYEDDWADQYDHGSNHSTASGNSVGPIFSSYSQSGSKMDERYISPIRQGRRDGYRFLDSMEILSNGSPVKLVSLNDEGIAELSFLDSPVRKASRVPNNNRLSAVLRAMESGGSQTNDKFIRSPPPILRRNKASQQRVRRDSGNMSSEFQSEGNMTSNTPPKTPGSTTMTQLHFSPSQLLKSPNLSFDLGLNNLTPIRKSTPLKGIKAEHDAESPLSTPVPQEMKLGRSSTDDADNITPIRNRKLGLNNSPRTPTPFKNALAELEKQSGVRYVPAESPSRLNEDISEIMQQEQEQEKTEGNEANHSKVDGTSDQAQTNVQDNGMGSMIGGKRKLIGKENEQPISTGKRVRKSLGSAWANDVSFVETPSKGLEGCLLLSPAIGLGKDSLDTSFGILFDSPILHTPLKNMGSSTSTPQETQVLTNNKSPNILNTPEFSLEKLSDNSKTHCRINTPINIKANKNLKHGFDDFILPKSSDSNQYSTTTKNVFNSLGVKVFNHMNEGSVKYFSDDTNSTRINLTDLTSNSNGFTKISLKNLKTENVVSFKNISGPQVSSVLKDVNNIKNIDNNGNSTIISQSTIIPKLELEDNSNDLHEGSNYFWLNY</sequence>
<feature type="domain" description="HTH myb-type" evidence="9">
    <location>
        <begin position="141"/>
        <end position="191"/>
    </location>
</feature>
<evidence type="ECO:0000256" key="6">
    <source>
        <dbReference type="ARBA" id="ARBA00023242"/>
    </source>
</evidence>
<dbReference type="CDD" id="cd00167">
    <property type="entry name" value="SANT"/>
    <property type="match status" value="3"/>
</dbReference>
<keyword evidence="3" id="KW-0805">Transcription regulation</keyword>
<feature type="domain" description="Myb-like" evidence="8">
    <location>
        <begin position="34"/>
        <end position="84"/>
    </location>
</feature>
<dbReference type="GO" id="GO:0005634">
    <property type="term" value="C:nucleus"/>
    <property type="evidence" value="ECO:0007669"/>
    <property type="project" value="UniProtKB-SubCell"/>
</dbReference>
<feature type="region of interest" description="Disordered" evidence="7">
    <location>
        <begin position="533"/>
        <end position="572"/>
    </location>
</feature>
<dbReference type="Pfam" id="PF09316">
    <property type="entry name" value="Cmyb_C"/>
    <property type="match status" value="1"/>
</dbReference>
<keyword evidence="2" id="KW-0677">Repeat</keyword>
<dbReference type="GO" id="GO:0000981">
    <property type="term" value="F:DNA-binding transcription factor activity, RNA polymerase II-specific"/>
    <property type="evidence" value="ECO:0007669"/>
    <property type="project" value="TreeGrafter"/>
</dbReference>
<dbReference type="FunFam" id="1.10.10.60:FF:000016">
    <property type="entry name" value="Transcriptional activator Myb isoform A"/>
    <property type="match status" value="1"/>
</dbReference>
<dbReference type="InterPro" id="IPR001005">
    <property type="entry name" value="SANT/Myb"/>
</dbReference>
<dbReference type="PANTHER" id="PTHR45614">
    <property type="entry name" value="MYB PROTEIN-RELATED"/>
    <property type="match status" value="1"/>
</dbReference>
<keyword evidence="6" id="KW-0539">Nucleus</keyword>
<name>A0A6M2DRA9_XENCH</name>
<evidence type="ECO:0000256" key="1">
    <source>
        <dbReference type="ARBA" id="ARBA00004123"/>
    </source>
</evidence>
<feature type="region of interest" description="Disordered" evidence="7">
    <location>
        <begin position="449"/>
        <end position="496"/>
    </location>
</feature>
<evidence type="ECO:0000256" key="2">
    <source>
        <dbReference type="ARBA" id="ARBA00022737"/>
    </source>
</evidence>
<dbReference type="InterPro" id="IPR017930">
    <property type="entry name" value="Myb_dom"/>
</dbReference>
<dbReference type="Pfam" id="PF00249">
    <property type="entry name" value="Myb_DNA-binding"/>
    <property type="match status" value="1"/>
</dbReference>
<evidence type="ECO:0000259" key="8">
    <source>
        <dbReference type="PROSITE" id="PS50090"/>
    </source>
</evidence>
<feature type="compositionally biased region" description="Polar residues" evidence="7">
    <location>
        <begin position="386"/>
        <end position="413"/>
    </location>
</feature>
<feature type="domain" description="HTH myb-type" evidence="9">
    <location>
        <begin position="34"/>
        <end position="84"/>
    </location>
</feature>
<reference evidence="10" key="1">
    <citation type="submission" date="2020-03" db="EMBL/GenBank/DDBJ databases">
        <title>Transcriptomic Profiling of the Digestive Tract of the Rat Flea, Xenopsylla cheopis, Following Blood Feeding and Infection with Yersinia pestis.</title>
        <authorList>
            <person name="Bland D.M."/>
            <person name="Martens C.A."/>
            <person name="Virtaneva K."/>
            <person name="Kanakabandi K."/>
            <person name="Long D."/>
            <person name="Rosenke R."/>
            <person name="Saturday G.A."/>
            <person name="Hoyt F.H."/>
            <person name="Bruno D.P."/>
            <person name="Ribeiro J.M.C."/>
            <person name="Hinnebusch J."/>
        </authorList>
    </citation>
    <scope>NUCLEOTIDE SEQUENCE</scope>
</reference>
<feature type="region of interest" description="Disordered" evidence="7">
    <location>
        <begin position="356"/>
        <end position="413"/>
    </location>
</feature>
<evidence type="ECO:0000256" key="4">
    <source>
        <dbReference type="ARBA" id="ARBA00023125"/>
    </source>
</evidence>
<dbReference type="Gene3D" id="1.10.10.60">
    <property type="entry name" value="Homeodomain-like"/>
    <property type="match status" value="3"/>
</dbReference>
<keyword evidence="4" id="KW-0238">DNA-binding</keyword>
<evidence type="ECO:0000256" key="7">
    <source>
        <dbReference type="SAM" id="MobiDB-lite"/>
    </source>
</evidence>
<feature type="domain" description="Myb-like" evidence="8">
    <location>
        <begin position="137"/>
        <end position="187"/>
    </location>
</feature>
<feature type="region of interest" description="Disordered" evidence="7">
    <location>
        <begin position="651"/>
        <end position="671"/>
    </location>
</feature>
<comment type="subcellular location">
    <subcellularLocation>
        <location evidence="1">Nucleus</location>
    </subcellularLocation>
</comment>
<evidence type="ECO:0000256" key="3">
    <source>
        <dbReference type="ARBA" id="ARBA00023015"/>
    </source>
</evidence>
<protein>
    <submittedName>
        <fullName evidence="10">Putative transcription factor myb superfamily protein</fullName>
    </submittedName>
</protein>
<dbReference type="InterPro" id="IPR009057">
    <property type="entry name" value="Homeodomain-like_sf"/>
</dbReference>
<feature type="compositionally biased region" description="Polar residues" evidence="7">
    <location>
        <begin position="554"/>
        <end position="566"/>
    </location>
</feature>
<dbReference type="GO" id="GO:0000978">
    <property type="term" value="F:RNA polymerase II cis-regulatory region sequence-specific DNA binding"/>
    <property type="evidence" value="ECO:0007669"/>
    <property type="project" value="TreeGrafter"/>
</dbReference>
<dbReference type="InterPro" id="IPR050560">
    <property type="entry name" value="MYB_TF"/>
</dbReference>
<feature type="region of interest" description="Disordered" evidence="7">
    <location>
        <begin position="257"/>
        <end position="278"/>
    </location>
</feature>
<evidence type="ECO:0000256" key="5">
    <source>
        <dbReference type="ARBA" id="ARBA00023163"/>
    </source>
</evidence>
<feature type="compositionally biased region" description="Basic and acidic residues" evidence="7">
    <location>
        <begin position="537"/>
        <end position="553"/>
    </location>
</feature>
<accession>A0A6M2DRA9</accession>
<feature type="compositionally biased region" description="Polar residues" evidence="7">
    <location>
        <begin position="259"/>
        <end position="278"/>
    </location>
</feature>
<dbReference type="PROSITE" id="PS51294">
    <property type="entry name" value="HTH_MYB"/>
    <property type="match status" value="3"/>
</dbReference>
<evidence type="ECO:0000259" key="9">
    <source>
        <dbReference type="PROSITE" id="PS51294"/>
    </source>
</evidence>
<dbReference type="InterPro" id="IPR015395">
    <property type="entry name" value="C-myb_C"/>
</dbReference>
<feature type="domain" description="HTH myb-type" evidence="9">
    <location>
        <begin position="85"/>
        <end position="140"/>
    </location>
</feature>
<keyword evidence="5" id="KW-0804">Transcription</keyword>
<dbReference type="EMBL" id="GIIL01005183">
    <property type="protein sequence ID" value="NOV48909.1"/>
    <property type="molecule type" value="Transcribed_RNA"/>
</dbReference>